<protein>
    <submittedName>
        <fullName evidence="2">Putative cobalamin binding protein</fullName>
    </submittedName>
</protein>
<dbReference type="KEGG" id="minf:MESINF_0742"/>
<dbReference type="Gene3D" id="1.10.1240.10">
    <property type="entry name" value="Methionine synthase domain"/>
    <property type="match status" value="1"/>
</dbReference>
<dbReference type="InterPro" id="IPR006158">
    <property type="entry name" value="Cobalamin-bd"/>
</dbReference>
<keyword evidence="3" id="KW-1185">Reference proteome</keyword>
<dbReference type="InterPro" id="IPR036594">
    <property type="entry name" value="Meth_synthase_dom"/>
</dbReference>
<dbReference type="PROSITE" id="PS51332">
    <property type="entry name" value="B12_BINDING"/>
    <property type="match status" value="1"/>
</dbReference>
<reference evidence="2 3" key="1">
    <citation type="submission" date="2017-01" db="EMBL/GenBank/DDBJ databases">
        <authorList>
            <person name="Erauso G."/>
        </authorList>
    </citation>
    <scope>NUCLEOTIDE SEQUENCE [LARGE SCALE GENOMIC DNA]</scope>
    <source>
        <strain evidence="2">MESINF1</strain>
    </source>
</reference>
<sequence length="217" mass="24935">MKTLYEEFRKALDEQDKDRAVEICIKAIDEERTDIPGLYLHVLTPALNEWDCDYESDRLCIWNEHVRSSIVRTVMECCYPYIARKKRERFGDVKGPKVAVVCPIEEYHEIGARMIADIFALAGYDVTFAGANTPQDSFLEAVKVLKPLYVAVSISNYYNLISGRRVISQIKQWTPQSSIIVGGNAFRNNPEYWKEIGADIYLTDPVEILKMGERDLK</sequence>
<organism evidence="2 3">
    <name type="scientific">Mesotoga infera</name>
    <dbReference type="NCBI Taxonomy" id="1236046"/>
    <lineage>
        <taxon>Bacteria</taxon>
        <taxon>Thermotogati</taxon>
        <taxon>Thermotogota</taxon>
        <taxon>Thermotogae</taxon>
        <taxon>Kosmotogales</taxon>
        <taxon>Kosmotogaceae</taxon>
        <taxon>Mesotoga</taxon>
    </lineage>
</organism>
<dbReference type="Proteomes" id="UP000250796">
    <property type="component" value="Chromosome MESINF"/>
</dbReference>
<dbReference type="GO" id="GO:0046872">
    <property type="term" value="F:metal ion binding"/>
    <property type="evidence" value="ECO:0007669"/>
    <property type="project" value="InterPro"/>
</dbReference>
<dbReference type="Pfam" id="PF02310">
    <property type="entry name" value="B12-binding"/>
    <property type="match status" value="1"/>
</dbReference>
<dbReference type="EMBL" id="LS974202">
    <property type="protein sequence ID" value="SSC12191.1"/>
    <property type="molecule type" value="Genomic_DNA"/>
</dbReference>
<dbReference type="RefSeq" id="WP_169698569.1">
    <property type="nucleotide sequence ID" value="NZ_LS974202.1"/>
</dbReference>
<dbReference type="InterPro" id="IPR036724">
    <property type="entry name" value="Cobalamin-bd_sf"/>
</dbReference>
<dbReference type="GO" id="GO:0031419">
    <property type="term" value="F:cobalamin binding"/>
    <property type="evidence" value="ECO:0007669"/>
    <property type="project" value="InterPro"/>
</dbReference>
<dbReference type="AlphaFoldDB" id="A0A7Z7LE54"/>
<feature type="domain" description="B12-binding" evidence="1">
    <location>
        <begin position="95"/>
        <end position="217"/>
    </location>
</feature>
<evidence type="ECO:0000313" key="2">
    <source>
        <dbReference type="EMBL" id="SSC12191.1"/>
    </source>
</evidence>
<dbReference type="SUPFAM" id="SSF52242">
    <property type="entry name" value="Cobalamin (vitamin B12)-binding domain"/>
    <property type="match status" value="1"/>
</dbReference>
<dbReference type="Gene3D" id="3.40.50.280">
    <property type="entry name" value="Cobalamin-binding domain"/>
    <property type="match status" value="1"/>
</dbReference>
<dbReference type="InterPro" id="IPR003759">
    <property type="entry name" value="Cbl-bd_cap"/>
</dbReference>
<gene>
    <name evidence="2" type="ORF">MESINF_0742</name>
</gene>
<proteinExistence type="predicted"/>
<accession>A0A7Z7LE54</accession>
<name>A0A7Z7LE54_9BACT</name>
<evidence type="ECO:0000259" key="1">
    <source>
        <dbReference type="PROSITE" id="PS51332"/>
    </source>
</evidence>
<dbReference type="Pfam" id="PF02607">
    <property type="entry name" value="B12-binding_2"/>
    <property type="match status" value="1"/>
</dbReference>
<evidence type="ECO:0000313" key="3">
    <source>
        <dbReference type="Proteomes" id="UP000250796"/>
    </source>
</evidence>